<keyword evidence="7" id="KW-1185">Reference proteome</keyword>
<evidence type="ECO:0000256" key="3">
    <source>
        <dbReference type="ARBA" id="ARBA00023125"/>
    </source>
</evidence>
<evidence type="ECO:0000313" key="7">
    <source>
        <dbReference type="Proteomes" id="UP000515240"/>
    </source>
</evidence>
<dbReference type="InterPro" id="IPR036390">
    <property type="entry name" value="WH_DNA-bd_sf"/>
</dbReference>
<dbReference type="Gene3D" id="3.40.190.290">
    <property type="match status" value="1"/>
</dbReference>
<name>A0A7G5EGZ1_9BURK</name>
<dbReference type="KEGG" id="cpis:HS961_10745"/>
<dbReference type="AlphaFoldDB" id="A0A7G5EGZ1"/>
<dbReference type="Proteomes" id="UP000515240">
    <property type="component" value="Chromosome"/>
</dbReference>
<proteinExistence type="inferred from homology"/>
<dbReference type="Pfam" id="PF03466">
    <property type="entry name" value="LysR_substrate"/>
    <property type="match status" value="1"/>
</dbReference>
<dbReference type="SUPFAM" id="SSF53850">
    <property type="entry name" value="Periplasmic binding protein-like II"/>
    <property type="match status" value="1"/>
</dbReference>
<dbReference type="EMBL" id="CP058554">
    <property type="protein sequence ID" value="QMV73266.1"/>
    <property type="molecule type" value="Genomic_DNA"/>
</dbReference>
<evidence type="ECO:0000313" key="6">
    <source>
        <dbReference type="EMBL" id="QMV73266.1"/>
    </source>
</evidence>
<keyword evidence="3" id="KW-0238">DNA-binding</keyword>
<dbReference type="InterPro" id="IPR005119">
    <property type="entry name" value="LysR_subst-bd"/>
</dbReference>
<feature type="domain" description="HTH lysR-type" evidence="5">
    <location>
        <begin position="2"/>
        <end position="59"/>
    </location>
</feature>
<organism evidence="6 7">
    <name type="scientific">Comamonas piscis</name>
    <dbReference type="NCBI Taxonomy" id="1562974"/>
    <lineage>
        <taxon>Bacteria</taxon>
        <taxon>Pseudomonadati</taxon>
        <taxon>Pseudomonadota</taxon>
        <taxon>Betaproteobacteria</taxon>
        <taxon>Burkholderiales</taxon>
        <taxon>Comamonadaceae</taxon>
        <taxon>Comamonas</taxon>
    </lineage>
</organism>
<sequence>MLSLEDLQLLEAVRATGSLSRAAERLGKAASTVSYAARQLEERLDALLFDRAGYRIALTPAGLLLVEQGAQLHAQARRLTERVKQVARGWESELRIVTDELANIEALLPLIADFDALNSGVRLRIAHEVLGGTWEALLDQRADLVVAATNEPPAMAHLQWFELAQLEWVFAVSPRHPLAREVQDGQPLSVEAIAAHRSVVVADTSRLAVARSYGVQTHQERLAMPSMRAKIAAQAAGLGVGWLPLEKVRDHLADGSLVALATQDPREPNLLFVGWHSHRAGPALQWWVEKLRDPRLVPPLLHSNY</sequence>
<dbReference type="RefSeq" id="WP_182327785.1">
    <property type="nucleotide sequence ID" value="NZ_CP058554.1"/>
</dbReference>
<evidence type="ECO:0000256" key="4">
    <source>
        <dbReference type="ARBA" id="ARBA00023163"/>
    </source>
</evidence>
<dbReference type="InterPro" id="IPR036388">
    <property type="entry name" value="WH-like_DNA-bd_sf"/>
</dbReference>
<dbReference type="PROSITE" id="PS50931">
    <property type="entry name" value="HTH_LYSR"/>
    <property type="match status" value="1"/>
</dbReference>
<dbReference type="GO" id="GO:0000976">
    <property type="term" value="F:transcription cis-regulatory region binding"/>
    <property type="evidence" value="ECO:0007669"/>
    <property type="project" value="TreeGrafter"/>
</dbReference>
<keyword evidence="4" id="KW-0804">Transcription</keyword>
<dbReference type="GO" id="GO:0003700">
    <property type="term" value="F:DNA-binding transcription factor activity"/>
    <property type="evidence" value="ECO:0007669"/>
    <property type="project" value="InterPro"/>
</dbReference>
<evidence type="ECO:0000259" key="5">
    <source>
        <dbReference type="PROSITE" id="PS50931"/>
    </source>
</evidence>
<keyword evidence="2" id="KW-0805">Transcription regulation</keyword>
<dbReference type="PANTHER" id="PTHR30126">
    <property type="entry name" value="HTH-TYPE TRANSCRIPTIONAL REGULATOR"/>
    <property type="match status" value="1"/>
</dbReference>
<evidence type="ECO:0000256" key="1">
    <source>
        <dbReference type="ARBA" id="ARBA00009437"/>
    </source>
</evidence>
<reference evidence="6 7" key="1">
    <citation type="journal article" date="2020" name="G3 (Bethesda)">
        <title>CeMbio - The Caenorhabditis elegans Microbiome Resource.</title>
        <authorList>
            <person name="Dirksen P."/>
            <person name="Assie A."/>
            <person name="Zimmermann J."/>
            <person name="Zhang F."/>
            <person name="Tietje A.M."/>
            <person name="Marsh S.A."/>
            <person name="Felix M.A."/>
            <person name="Shapira M."/>
            <person name="Kaleta C."/>
            <person name="Schulenburg H."/>
            <person name="Samuel B."/>
        </authorList>
    </citation>
    <scope>NUCLEOTIDE SEQUENCE [LARGE SCALE GENOMIC DNA]</scope>
    <source>
        <strain evidence="6 7">BIGb0172</strain>
    </source>
</reference>
<dbReference type="SUPFAM" id="SSF46785">
    <property type="entry name" value="Winged helix' DNA-binding domain"/>
    <property type="match status" value="1"/>
</dbReference>
<accession>A0A7G5EGZ1</accession>
<comment type="similarity">
    <text evidence="1">Belongs to the LysR transcriptional regulatory family.</text>
</comment>
<dbReference type="PANTHER" id="PTHR30126:SF4">
    <property type="entry name" value="LYSR FAMILY TRANSCRIPTIONAL REGULATOR"/>
    <property type="match status" value="1"/>
</dbReference>
<protein>
    <submittedName>
        <fullName evidence="6">LysR family transcriptional regulator</fullName>
    </submittedName>
</protein>
<dbReference type="Gene3D" id="1.10.10.10">
    <property type="entry name" value="Winged helix-like DNA-binding domain superfamily/Winged helix DNA-binding domain"/>
    <property type="match status" value="1"/>
</dbReference>
<evidence type="ECO:0000256" key="2">
    <source>
        <dbReference type="ARBA" id="ARBA00023015"/>
    </source>
</evidence>
<gene>
    <name evidence="6" type="ORF">HS961_10745</name>
</gene>
<dbReference type="Pfam" id="PF00126">
    <property type="entry name" value="HTH_1"/>
    <property type="match status" value="1"/>
</dbReference>
<dbReference type="InterPro" id="IPR000847">
    <property type="entry name" value="LysR_HTH_N"/>
</dbReference>